<name>A0A6F8SN81_9ACTN</name>
<evidence type="ECO:0000313" key="2">
    <source>
        <dbReference type="EMBL" id="BCA89768.1"/>
    </source>
</evidence>
<evidence type="ECO:0000256" key="1">
    <source>
        <dbReference type="SAM" id="MobiDB-lite"/>
    </source>
</evidence>
<dbReference type="Proteomes" id="UP000501727">
    <property type="component" value="Chromosome"/>
</dbReference>
<proteinExistence type="predicted"/>
<feature type="compositionally biased region" description="Acidic residues" evidence="1">
    <location>
        <begin position="88"/>
        <end position="97"/>
    </location>
</feature>
<organism evidence="2 3">
    <name type="scientific">Adlercreutzia hattorii</name>
    <dbReference type="NCBI Taxonomy" id="2707299"/>
    <lineage>
        <taxon>Bacteria</taxon>
        <taxon>Bacillati</taxon>
        <taxon>Actinomycetota</taxon>
        <taxon>Coriobacteriia</taxon>
        <taxon>Eggerthellales</taxon>
        <taxon>Eggerthellaceae</taxon>
        <taxon>Adlercreutzia</taxon>
    </lineage>
</organism>
<dbReference type="AlphaFoldDB" id="A0A6F8SN81"/>
<feature type="region of interest" description="Disordered" evidence="1">
    <location>
        <begin position="80"/>
        <end position="104"/>
    </location>
</feature>
<dbReference type="EMBL" id="AP022829">
    <property type="protein sequence ID" value="BCA89768.1"/>
    <property type="molecule type" value="Genomic_DNA"/>
</dbReference>
<reference evidence="3" key="1">
    <citation type="journal article" date="2020" name="Microbiol. Resour. Announc.">
        <title>Complete Genome Sequence of Adlercreutzia sp. Strain 8CFCBH1, a Potent Producer of Equol, Isolated from Healthy Japanese Feces.</title>
        <authorList>
            <person name="Ogata Y."/>
            <person name="Sakamoto M."/>
            <person name="Ohkuma M."/>
            <person name="Hattori M."/>
            <person name="Suda W."/>
        </authorList>
    </citation>
    <scope>NUCLEOTIDE SEQUENCE [LARGE SCALE GENOMIC DNA]</scope>
    <source>
        <strain evidence="3">8CFCBH1</strain>
    </source>
</reference>
<dbReference type="KEGG" id="ahat:ADCFC_23870"/>
<keyword evidence="3" id="KW-1185">Reference proteome</keyword>
<evidence type="ECO:0000313" key="3">
    <source>
        <dbReference type="Proteomes" id="UP000501727"/>
    </source>
</evidence>
<gene>
    <name evidence="2" type="ORF">ADCFC_22650</name>
</gene>
<sequence>MDIELSVDIVHVRVYGSDGDDQIASDIAHGTVMGKHDDDLVLAWGESIGCGNGVAALANTFVVNKLCWFFVEAPKSIDFSVIDHPEGDPDNGSDNDEGDYREQERRWVGHHADGFPCERSQCKTNAIAGYTLGEKRASRYLDSPNDLTEKREERQDKVIDANPRDRA</sequence>
<feature type="region of interest" description="Disordered" evidence="1">
    <location>
        <begin position="141"/>
        <end position="167"/>
    </location>
</feature>
<protein>
    <submittedName>
        <fullName evidence="2">Uncharacterized protein</fullName>
    </submittedName>
</protein>
<reference evidence="3" key="2">
    <citation type="submission" date="2020-03" db="EMBL/GenBank/DDBJ databases">
        <title>Complete Genome Sequence of Adlercreutzia sp. strain 8CFCBH1 Producing Equol, Isolated from Healthy Japanese Feces.</title>
        <authorList>
            <person name="Ogata Y."/>
            <person name="Sakamoto M."/>
            <person name="Ohkuma M."/>
            <person name="Hattori M."/>
            <person name="Suda W."/>
        </authorList>
    </citation>
    <scope>NUCLEOTIDE SEQUENCE [LARGE SCALE GENOMIC DNA]</scope>
    <source>
        <strain evidence="3">8CFCBH1</strain>
    </source>
</reference>
<accession>A0A6F8SN81</accession>
<feature type="compositionally biased region" description="Basic and acidic residues" evidence="1">
    <location>
        <begin position="147"/>
        <end position="167"/>
    </location>
</feature>